<feature type="compositionally biased region" description="Low complexity" evidence="4">
    <location>
        <begin position="112"/>
        <end position="122"/>
    </location>
</feature>
<dbReference type="InParanoid" id="A0A5K4FCH3"/>
<accession>A0A5K4FCH3</accession>
<dbReference type="PRINTS" id="PR00398">
    <property type="entry name" value="STRDHORMONER"/>
</dbReference>
<keyword evidence="6" id="KW-1185">Reference proteome</keyword>
<evidence type="ECO:0000256" key="1">
    <source>
        <dbReference type="ARBA" id="ARBA00023015"/>
    </source>
</evidence>
<dbReference type="SUPFAM" id="SSF48508">
    <property type="entry name" value="Nuclear receptor ligand-binding domain"/>
    <property type="match status" value="1"/>
</dbReference>
<keyword evidence="1" id="KW-0805">Transcription regulation</keyword>
<reference evidence="6" key="1">
    <citation type="journal article" date="2012" name="PLoS Negl. Trop. Dis.">
        <title>A systematically improved high quality genome and transcriptome of the human blood fluke Schistosoma mansoni.</title>
        <authorList>
            <person name="Protasio A.V."/>
            <person name="Tsai I.J."/>
            <person name="Babbage A."/>
            <person name="Nichol S."/>
            <person name="Hunt M."/>
            <person name="Aslett M.A."/>
            <person name="De Silva N."/>
            <person name="Velarde G.S."/>
            <person name="Anderson T.J."/>
            <person name="Clark R.C."/>
            <person name="Davidson C."/>
            <person name="Dillon G.P."/>
            <person name="Holroyd N.E."/>
            <person name="LoVerde P.T."/>
            <person name="Lloyd C."/>
            <person name="McQuillan J."/>
            <person name="Oliveira G."/>
            <person name="Otto T.D."/>
            <person name="Parker-Manuel S.J."/>
            <person name="Quail M.A."/>
            <person name="Wilson R.A."/>
            <person name="Zerlotini A."/>
            <person name="Dunne D.W."/>
            <person name="Berriman M."/>
        </authorList>
    </citation>
    <scope>NUCLEOTIDE SEQUENCE [LARGE SCALE GENOMIC DNA]</scope>
    <source>
        <strain evidence="6">Puerto Rican</strain>
    </source>
</reference>
<dbReference type="PROSITE" id="PS51843">
    <property type="entry name" value="NR_LBD"/>
    <property type="match status" value="1"/>
</dbReference>
<feature type="domain" description="NR LBD" evidence="5">
    <location>
        <begin position="92"/>
        <end position="346"/>
    </location>
</feature>
<evidence type="ECO:0000259" key="5">
    <source>
        <dbReference type="PROSITE" id="PS51843"/>
    </source>
</evidence>
<dbReference type="InterPro" id="IPR035500">
    <property type="entry name" value="NHR-like_dom_sf"/>
</dbReference>
<dbReference type="STRING" id="6183.A0A5K4FCH3"/>
<dbReference type="AlphaFoldDB" id="A0A5K4FCH3"/>
<evidence type="ECO:0000256" key="2">
    <source>
        <dbReference type="ARBA" id="ARBA00023163"/>
    </source>
</evidence>
<dbReference type="SMART" id="SM00430">
    <property type="entry name" value="HOLI"/>
    <property type="match status" value="1"/>
</dbReference>
<dbReference type="InterPro" id="IPR000536">
    <property type="entry name" value="Nucl_hrmn_rcpt_lig-bd"/>
</dbReference>
<organism evidence="6 7">
    <name type="scientific">Schistosoma mansoni</name>
    <name type="common">Blood fluke</name>
    <dbReference type="NCBI Taxonomy" id="6183"/>
    <lineage>
        <taxon>Eukaryota</taxon>
        <taxon>Metazoa</taxon>
        <taxon>Spiralia</taxon>
        <taxon>Lophotrochozoa</taxon>
        <taxon>Platyhelminthes</taxon>
        <taxon>Trematoda</taxon>
        <taxon>Digenea</taxon>
        <taxon>Strigeidida</taxon>
        <taxon>Schistosomatoidea</taxon>
        <taxon>Schistosomatidae</taxon>
        <taxon>Schistosoma</taxon>
    </lineage>
</organism>
<dbReference type="Pfam" id="PF00104">
    <property type="entry name" value="Hormone_recep"/>
    <property type="match status" value="1"/>
</dbReference>
<feature type="region of interest" description="Disordered" evidence="4">
    <location>
        <begin position="516"/>
        <end position="538"/>
    </location>
</feature>
<keyword evidence="2" id="KW-0804">Transcription</keyword>
<feature type="region of interest" description="Disordered" evidence="4">
    <location>
        <begin position="371"/>
        <end position="393"/>
    </location>
</feature>
<dbReference type="WBParaSite" id="Smp_346290.1">
    <property type="protein sequence ID" value="Smp_346290.1"/>
    <property type="gene ID" value="Smp_346290"/>
</dbReference>
<dbReference type="InterPro" id="IPR001723">
    <property type="entry name" value="Nuclear_hrmn_rcpt"/>
</dbReference>
<dbReference type="PANTHER" id="PTHR24083">
    <property type="entry name" value="NUCLEAR HORMONE RECEPTOR"/>
    <property type="match status" value="1"/>
</dbReference>
<evidence type="ECO:0000313" key="6">
    <source>
        <dbReference type="Proteomes" id="UP000008854"/>
    </source>
</evidence>
<feature type="region of interest" description="Disordered" evidence="4">
    <location>
        <begin position="94"/>
        <end position="124"/>
    </location>
</feature>
<dbReference type="CDD" id="cd06930">
    <property type="entry name" value="NR_LBD_F2"/>
    <property type="match status" value="1"/>
</dbReference>
<dbReference type="InterPro" id="IPR050274">
    <property type="entry name" value="Nuclear_hormone_rcpt_NR2"/>
</dbReference>
<evidence type="ECO:0000313" key="7">
    <source>
        <dbReference type="WBParaSite" id="Smp_346290.1"/>
    </source>
</evidence>
<sequence>MLLQAENHSNQYLNNEQFINHLNLILYKSRIIKELHEGNYSNETIKSSEMIHLTTYNDISSTDNNHNHISNYLTLNSSINSFMNEKSSIITSTSTTVRRSLSSEQEQERQQQRQQQGRQQQSFIPNMKHNHQLTILNEITNSTLNYLLVIIEWAKNISLFTDLHPSDQLILLNNSWPELFMLYLAQIYNISLITSSSSSDYNNNNNQVVTSNWSDQSNLLLLDQQYSIEFQDQLERIQQLNLDQSEYVCLKALILFNSEAPGLKDPTLVDSIQERIQCALEEYDKYNYSHYQPFRFGRLLLRLPKLKQTVSSPTSLKWLQQSFFPSLHHYSHKSLELLIEELFEKELYSNKSSLSFRYNHNMSYATNTGEYSHTPHSLLPPPPPLSLPSSLSASSLPSEKLEHTSIPLFTSHTDYLHSVSKHLSSTYTDNPIYHNESRNNNEFVQLIHNSPQRNSTWFSNSINSTRKNDLYEDHYTDKITETIKNGNQVIKHNVDGILPKHHSNQNNNVISKNINMETTESSPPSPPPLPSSSSSSLLNSSKLSINFNKLIERLSKTISLLPSMDIESKNDFNHIQNNIKDYTELFTNDLLNLLLINEKNANLQIYYLLLRKHLNTIHNCTT</sequence>
<dbReference type="Gene3D" id="1.10.565.10">
    <property type="entry name" value="Retinoid X Receptor"/>
    <property type="match status" value="1"/>
</dbReference>
<reference evidence="7" key="2">
    <citation type="submission" date="2019-11" db="UniProtKB">
        <authorList>
            <consortium name="WormBaseParasite"/>
        </authorList>
    </citation>
    <scope>IDENTIFICATION</scope>
    <source>
        <strain evidence="7">Puerto Rican</strain>
    </source>
</reference>
<protein>
    <submittedName>
        <fullName evidence="7">NR LBD domain-containing protein</fullName>
    </submittedName>
</protein>
<evidence type="ECO:0000256" key="3">
    <source>
        <dbReference type="ARBA" id="ARBA00023170"/>
    </source>
</evidence>
<dbReference type="Proteomes" id="UP000008854">
    <property type="component" value="Unassembled WGS sequence"/>
</dbReference>
<keyword evidence="3" id="KW-0675">Receptor</keyword>
<evidence type="ECO:0000256" key="4">
    <source>
        <dbReference type="SAM" id="MobiDB-lite"/>
    </source>
</evidence>
<proteinExistence type="predicted"/>
<feature type="compositionally biased region" description="Low complexity" evidence="4">
    <location>
        <begin position="94"/>
        <end position="104"/>
    </location>
</feature>
<name>A0A5K4FCH3_SCHMA</name>